<proteinExistence type="predicted"/>
<dbReference type="InterPro" id="IPR007892">
    <property type="entry name" value="CHASE4"/>
</dbReference>
<feature type="domain" description="GGDEF" evidence="3">
    <location>
        <begin position="379"/>
        <end position="513"/>
    </location>
</feature>
<keyword evidence="1" id="KW-1133">Transmembrane helix</keyword>
<reference evidence="4 5" key="1">
    <citation type="submission" date="2018-07" db="EMBL/GenBank/DDBJ databases">
        <title>Genomic Encyclopedia of Type Strains, Phase III (KMG-III): the genomes of soil and plant-associated and newly described type strains.</title>
        <authorList>
            <person name="Whitman W."/>
        </authorList>
    </citation>
    <scope>NUCLEOTIDE SEQUENCE [LARGE SCALE GENOMIC DNA]</scope>
    <source>
        <strain evidence="4 5">CECT 8488</strain>
    </source>
</reference>
<gene>
    <name evidence="4" type="ORF">DFP90_103233</name>
</gene>
<dbReference type="SUPFAM" id="SSF55073">
    <property type="entry name" value="Nucleotide cyclase"/>
    <property type="match status" value="1"/>
</dbReference>
<dbReference type="InterPro" id="IPR029787">
    <property type="entry name" value="Nucleotide_cyclase"/>
</dbReference>
<feature type="transmembrane region" description="Helical" evidence="1">
    <location>
        <begin position="21"/>
        <end position="45"/>
    </location>
</feature>
<evidence type="ECO:0000313" key="5">
    <source>
        <dbReference type="Proteomes" id="UP000256845"/>
    </source>
</evidence>
<protein>
    <submittedName>
        <fullName evidence="4">Diguanylate cyclase (GGDEF)-like protein</fullName>
    </submittedName>
</protein>
<dbReference type="SMART" id="SM00267">
    <property type="entry name" value="GGDEF"/>
    <property type="match status" value="1"/>
</dbReference>
<dbReference type="PROSITE" id="PS50885">
    <property type="entry name" value="HAMP"/>
    <property type="match status" value="1"/>
</dbReference>
<dbReference type="InterPro" id="IPR003660">
    <property type="entry name" value="HAMP_dom"/>
</dbReference>
<evidence type="ECO:0000256" key="1">
    <source>
        <dbReference type="SAM" id="Phobius"/>
    </source>
</evidence>
<comment type="caution">
    <text evidence="4">The sequence shown here is derived from an EMBL/GenBank/DDBJ whole genome shotgun (WGS) entry which is preliminary data.</text>
</comment>
<dbReference type="SMART" id="SM00304">
    <property type="entry name" value="HAMP"/>
    <property type="match status" value="1"/>
</dbReference>
<dbReference type="CDD" id="cd01949">
    <property type="entry name" value="GGDEF"/>
    <property type="match status" value="1"/>
</dbReference>
<dbReference type="InterPro" id="IPR000160">
    <property type="entry name" value="GGDEF_dom"/>
</dbReference>
<keyword evidence="1" id="KW-0472">Membrane</keyword>
<evidence type="ECO:0000313" key="4">
    <source>
        <dbReference type="EMBL" id="RED51432.1"/>
    </source>
</evidence>
<organism evidence="4 5">
    <name type="scientific">Aestuariispira insulae</name>
    <dbReference type="NCBI Taxonomy" id="1461337"/>
    <lineage>
        <taxon>Bacteria</taxon>
        <taxon>Pseudomonadati</taxon>
        <taxon>Pseudomonadota</taxon>
        <taxon>Alphaproteobacteria</taxon>
        <taxon>Rhodospirillales</taxon>
        <taxon>Kiloniellaceae</taxon>
        <taxon>Aestuariispira</taxon>
    </lineage>
</organism>
<keyword evidence="1" id="KW-0812">Transmembrane</keyword>
<dbReference type="Gene3D" id="6.10.340.10">
    <property type="match status" value="1"/>
</dbReference>
<dbReference type="Pfam" id="PF05228">
    <property type="entry name" value="CHASE4"/>
    <property type="match status" value="1"/>
</dbReference>
<dbReference type="GO" id="GO:0003824">
    <property type="term" value="F:catalytic activity"/>
    <property type="evidence" value="ECO:0007669"/>
    <property type="project" value="UniProtKB-ARBA"/>
</dbReference>
<evidence type="ECO:0000259" key="3">
    <source>
        <dbReference type="PROSITE" id="PS50887"/>
    </source>
</evidence>
<dbReference type="GO" id="GO:0016020">
    <property type="term" value="C:membrane"/>
    <property type="evidence" value="ECO:0007669"/>
    <property type="project" value="InterPro"/>
</dbReference>
<evidence type="ECO:0000259" key="2">
    <source>
        <dbReference type="PROSITE" id="PS50885"/>
    </source>
</evidence>
<dbReference type="Pfam" id="PF00990">
    <property type="entry name" value="GGDEF"/>
    <property type="match status" value="1"/>
</dbReference>
<feature type="transmembrane region" description="Helical" evidence="1">
    <location>
        <begin position="274"/>
        <end position="296"/>
    </location>
</feature>
<dbReference type="FunFam" id="3.30.70.270:FF:000001">
    <property type="entry name" value="Diguanylate cyclase domain protein"/>
    <property type="match status" value="1"/>
</dbReference>
<dbReference type="PANTHER" id="PTHR46663:SF2">
    <property type="entry name" value="GGDEF DOMAIN-CONTAINING PROTEIN"/>
    <property type="match status" value="1"/>
</dbReference>
<dbReference type="AlphaFoldDB" id="A0A3D9HPN5"/>
<keyword evidence="5" id="KW-1185">Reference proteome</keyword>
<dbReference type="Pfam" id="PF00672">
    <property type="entry name" value="HAMP"/>
    <property type="match status" value="1"/>
</dbReference>
<dbReference type="OrthoDB" id="9812260at2"/>
<name>A0A3D9HPN5_9PROT</name>
<sequence>MDYQQTEKPDFKPSTSIKMRTVALLVSLLAATFLISVGSAYYFFWPNFQQIEQTSAEQNAFRMHSSIYRELENLHVFVADWANWDDTYQFVKDTNLDYMRSNLTATTLIDNSLSGIAFIGAQKQPVWAQNFDLLRHRFTRFPEEILHLIQSRMPLADEGLAGFVLIGDTVTMLSALPITDSTRIAPPVGAIIFIRPLDIGFLDKIAERLKLHYRTETLVPDPADRTLTHPLGGDQIQPDARVIWFDIPLVNSDRVYRFHVETSREITDTAMTALIWNATTVLVASILIFLAMYLALDRQIAKPLIQLSQQIVSMGRSIDCDPLAENRTDEIGLIAHEVNRMQDRILSLAVHDYLTGLPNRRLFDDRLDHTLDRAERLGKQAAVIFIDLDGFKPVNDTHGHQFGDELLIAAAKRLRGITRKSDTVARLGGDEFVMIVELDDEEGGRLETVCDKILAALTDPFLIRGQEVRITASLGCSLFPDQAREPTDLVRMADEAMYGVKHEGKASWRLYRA</sequence>
<dbReference type="InterPro" id="IPR043128">
    <property type="entry name" value="Rev_trsase/Diguanyl_cyclase"/>
</dbReference>
<dbReference type="Gene3D" id="3.30.70.270">
    <property type="match status" value="1"/>
</dbReference>
<dbReference type="NCBIfam" id="TIGR00254">
    <property type="entry name" value="GGDEF"/>
    <property type="match status" value="1"/>
</dbReference>
<dbReference type="InterPro" id="IPR052163">
    <property type="entry name" value="DGC-Regulatory_Protein"/>
</dbReference>
<dbReference type="RefSeq" id="WP_115936322.1">
    <property type="nucleotide sequence ID" value="NZ_QRDW01000003.1"/>
</dbReference>
<dbReference type="PANTHER" id="PTHR46663">
    <property type="entry name" value="DIGUANYLATE CYCLASE DGCT-RELATED"/>
    <property type="match status" value="1"/>
</dbReference>
<accession>A0A3D9HPN5</accession>
<dbReference type="GO" id="GO:0007165">
    <property type="term" value="P:signal transduction"/>
    <property type="evidence" value="ECO:0007669"/>
    <property type="project" value="InterPro"/>
</dbReference>
<dbReference type="EMBL" id="QRDW01000003">
    <property type="protein sequence ID" value="RED51432.1"/>
    <property type="molecule type" value="Genomic_DNA"/>
</dbReference>
<dbReference type="PROSITE" id="PS50887">
    <property type="entry name" value="GGDEF"/>
    <property type="match status" value="1"/>
</dbReference>
<dbReference type="Proteomes" id="UP000256845">
    <property type="component" value="Unassembled WGS sequence"/>
</dbReference>
<feature type="domain" description="HAMP" evidence="2">
    <location>
        <begin position="298"/>
        <end position="350"/>
    </location>
</feature>